<evidence type="ECO:0000259" key="7">
    <source>
        <dbReference type="Pfam" id="PF08240"/>
    </source>
</evidence>
<dbReference type="Proteomes" id="UP000054408">
    <property type="component" value="Unassembled WGS sequence"/>
</dbReference>
<name>A0A0L0D8G9_THETB</name>
<dbReference type="InterPro" id="IPR013149">
    <property type="entry name" value="ADH-like_C"/>
</dbReference>
<keyword evidence="3 5" id="KW-0862">Zinc</keyword>
<protein>
    <submittedName>
        <fullName evidence="8">Alcohol dehydrogenase</fullName>
    </submittedName>
</protein>
<sequence>MAGNNYPMVPGHEIVGTVTAVGPAVSLVAVGDRVGVGPQGGACMDGEACRECGREANNFCPKRVFTYNSPIPNPPGVTYGGYAEAHITHEAFAIPIPDGMDSAVAAPLLCAGITTYSPLVHFGKGLKPGARVGVVGIGGLGHMGVQYAAALGYSVTAISRTPSKEAEAQTFGATSFLLSSDADAMAAAQGTFDFILCTVSASLPWELFLGLCAPDGVFCMLGLPPSP</sequence>
<dbReference type="SUPFAM" id="SSF51735">
    <property type="entry name" value="NAD(P)-binding Rossmann-fold domains"/>
    <property type="match status" value="1"/>
</dbReference>
<dbReference type="InterPro" id="IPR002328">
    <property type="entry name" value="ADH_Zn_CS"/>
</dbReference>
<keyword evidence="2 5" id="KW-0479">Metal-binding</keyword>
<dbReference type="FunFam" id="3.40.50.720:FF:000022">
    <property type="entry name" value="Cinnamyl alcohol dehydrogenase"/>
    <property type="match status" value="1"/>
</dbReference>
<dbReference type="GeneID" id="25564349"/>
<dbReference type="InterPro" id="IPR036291">
    <property type="entry name" value="NAD(P)-bd_dom_sf"/>
</dbReference>
<evidence type="ECO:0000256" key="2">
    <source>
        <dbReference type="ARBA" id="ARBA00022723"/>
    </source>
</evidence>
<gene>
    <name evidence="8" type="ORF">AMSG_04830</name>
</gene>
<dbReference type="OrthoDB" id="1879366at2759"/>
<feature type="domain" description="Alcohol dehydrogenase-like C-terminal" evidence="6">
    <location>
        <begin position="139"/>
        <end position="225"/>
    </location>
</feature>
<dbReference type="PROSITE" id="PS00059">
    <property type="entry name" value="ADH_ZINC"/>
    <property type="match status" value="1"/>
</dbReference>
<reference evidence="8 9" key="1">
    <citation type="submission" date="2010-05" db="EMBL/GenBank/DDBJ databases">
        <title>The Genome Sequence of Thecamonas trahens ATCC 50062.</title>
        <authorList>
            <consortium name="The Broad Institute Genome Sequencing Platform"/>
            <person name="Russ C."/>
            <person name="Cuomo C."/>
            <person name="Shea T."/>
            <person name="Young S.K."/>
            <person name="Zeng Q."/>
            <person name="Koehrsen M."/>
            <person name="Haas B."/>
            <person name="Borodovsky M."/>
            <person name="Guigo R."/>
            <person name="Alvarado L."/>
            <person name="Berlin A."/>
            <person name="Bochicchio J."/>
            <person name="Borenstein D."/>
            <person name="Chapman S."/>
            <person name="Chen Z."/>
            <person name="Freedman E."/>
            <person name="Gellesch M."/>
            <person name="Goldberg J."/>
            <person name="Griggs A."/>
            <person name="Gujja S."/>
            <person name="Heilman E."/>
            <person name="Heiman D."/>
            <person name="Hepburn T."/>
            <person name="Howarth C."/>
            <person name="Jen D."/>
            <person name="Larson L."/>
            <person name="Mehta T."/>
            <person name="Park D."/>
            <person name="Pearson M."/>
            <person name="Roberts A."/>
            <person name="Saif S."/>
            <person name="Shenoy N."/>
            <person name="Sisk P."/>
            <person name="Stolte C."/>
            <person name="Sykes S."/>
            <person name="Thomson T."/>
            <person name="Walk T."/>
            <person name="White J."/>
            <person name="Yandava C."/>
            <person name="Burger G."/>
            <person name="Gray M.W."/>
            <person name="Holland P.W.H."/>
            <person name="King N."/>
            <person name="Lang F.B.F."/>
            <person name="Roger A.J."/>
            <person name="Ruiz-Trillo I."/>
            <person name="Lander E."/>
            <person name="Nusbaum C."/>
        </authorList>
    </citation>
    <scope>NUCLEOTIDE SEQUENCE [LARGE SCALE GENOMIC DNA]</scope>
    <source>
        <strain evidence="8 9">ATCC 50062</strain>
    </source>
</reference>
<dbReference type="PANTHER" id="PTHR42683">
    <property type="entry name" value="ALDEHYDE REDUCTASE"/>
    <property type="match status" value="1"/>
</dbReference>
<feature type="domain" description="Alcohol dehydrogenase-like N-terminal" evidence="7">
    <location>
        <begin position="4"/>
        <end position="98"/>
    </location>
</feature>
<evidence type="ECO:0000256" key="3">
    <source>
        <dbReference type="ARBA" id="ARBA00022833"/>
    </source>
</evidence>
<dbReference type="OMA" id="GHMAIMI"/>
<dbReference type="Pfam" id="PF00107">
    <property type="entry name" value="ADH_zinc_N"/>
    <property type="match status" value="1"/>
</dbReference>
<dbReference type="InterPro" id="IPR047109">
    <property type="entry name" value="CAD-like"/>
</dbReference>
<evidence type="ECO:0000259" key="6">
    <source>
        <dbReference type="Pfam" id="PF00107"/>
    </source>
</evidence>
<dbReference type="Pfam" id="PF08240">
    <property type="entry name" value="ADH_N"/>
    <property type="match status" value="1"/>
</dbReference>
<accession>A0A0L0D8G9</accession>
<dbReference type="STRING" id="461836.A0A0L0D8G9"/>
<keyword evidence="4" id="KW-0560">Oxidoreductase</keyword>
<proteinExistence type="inferred from homology"/>
<evidence type="ECO:0000313" key="8">
    <source>
        <dbReference type="EMBL" id="KNC48381.1"/>
    </source>
</evidence>
<dbReference type="AlphaFoldDB" id="A0A0L0D8G9"/>
<evidence type="ECO:0000256" key="4">
    <source>
        <dbReference type="ARBA" id="ARBA00023002"/>
    </source>
</evidence>
<comment type="similarity">
    <text evidence="5">Belongs to the zinc-containing alcohol dehydrogenase family.</text>
</comment>
<organism evidence="8 9">
    <name type="scientific">Thecamonas trahens ATCC 50062</name>
    <dbReference type="NCBI Taxonomy" id="461836"/>
    <lineage>
        <taxon>Eukaryota</taxon>
        <taxon>Apusozoa</taxon>
        <taxon>Apusomonadida</taxon>
        <taxon>Apusomonadidae</taxon>
        <taxon>Thecamonas</taxon>
    </lineage>
</organism>
<dbReference type="GO" id="GO:0016616">
    <property type="term" value="F:oxidoreductase activity, acting on the CH-OH group of donors, NAD or NADP as acceptor"/>
    <property type="evidence" value="ECO:0007669"/>
    <property type="project" value="InterPro"/>
</dbReference>
<dbReference type="InterPro" id="IPR011032">
    <property type="entry name" value="GroES-like_sf"/>
</dbReference>
<evidence type="ECO:0000313" key="9">
    <source>
        <dbReference type="Proteomes" id="UP000054408"/>
    </source>
</evidence>
<dbReference type="InterPro" id="IPR013154">
    <property type="entry name" value="ADH-like_N"/>
</dbReference>
<dbReference type="SUPFAM" id="SSF50129">
    <property type="entry name" value="GroES-like"/>
    <property type="match status" value="1"/>
</dbReference>
<evidence type="ECO:0000256" key="1">
    <source>
        <dbReference type="ARBA" id="ARBA00001947"/>
    </source>
</evidence>
<dbReference type="EMBL" id="GL349451">
    <property type="protein sequence ID" value="KNC48381.1"/>
    <property type="molecule type" value="Genomic_DNA"/>
</dbReference>
<dbReference type="Gene3D" id="3.90.180.10">
    <property type="entry name" value="Medium-chain alcohol dehydrogenases, catalytic domain"/>
    <property type="match status" value="1"/>
</dbReference>
<dbReference type="RefSeq" id="XP_013758498.1">
    <property type="nucleotide sequence ID" value="XM_013903044.1"/>
</dbReference>
<dbReference type="Gene3D" id="3.40.50.720">
    <property type="entry name" value="NAD(P)-binding Rossmann-like Domain"/>
    <property type="match status" value="1"/>
</dbReference>
<dbReference type="GO" id="GO:0008270">
    <property type="term" value="F:zinc ion binding"/>
    <property type="evidence" value="ECO:0007669"/>
    <property type="project" value="InterPro"/>
</dbReference>
<evidence type="ECO:0000256" key="5">
    <source>
        <dbReference type="RuleBase" id="RU361277"/>
    </source>
</evidence>
<dbReference type="eggNOG" id="KOG0023">
    <property type="taxonomic scope" value="Eukaryota"/>
</dbReference>
<keyword evidence="9" id="KW-1185">Reference proteome</keyword>
<comment type="cofactor">
    <cofactor evidence="1 5">
        <name>Zn(2+)</name>
        <dbReference type="ChEBI" id="CHEBI:29105"/>
    </cofactor>
</comment>